<dbReference type="Proteomes" id="UP000184063">
    <property type="component" value="Unassembled WGS sequence"/>
</dbReference>
<accession>A0A1M3SZN7</accession>
<dbReference type="AlphaFoldDB" id="A0A1M3SZN7"/>
<evidence type="ECO:0000256" key="1">
    <source>
        <dbReference type="SAM" id="MobiDB-lite"/>
    </source>
</evidence>
<reference evidence="3" key="1">
    <citation type="journal article" date="2017" name="Genome Biol.">
        <title>Comparative genomics reveals high biological diversity and specific adaptations in the industrially and medically important fungal genus Aspergillus.</title>
        <authorList>
            <person name="de Vries R.P."/>
            <person name="Riley R."/>
            <person name="Wiebenga A."/>
            <person name="Aguilar-Osorio G."/>
            <person name="Amillis S."/>
            <person name="Uchima C.A."/>
            <person name="Anderluh G."/>
            <person name="Asadollahi M."/>
            <person name="Askin M."/>
            <person name="Barry K."/>
            <person name="Battaglia E."/>
            <person name="Bayram O."/>
            <person name="Benocci T."/>
            <person name="Braus-Stromeyer S.A."/>
            <person name="Caldana C."/>
            <person name="Canovas D."/>
            <person name="Cerqueira G.C."/>
            <person name="Chen F."/>
            <person name="Chen W."/>
            <person name="Choi C."/>
            <person name="Clum A."/>
            <person name="Dos Santos R.A."/>
            <person name="Damasio A.R."/>
            <person name="Diallinas G."/>
            <person name="Emri T."/>
            <person name="Fekete E."/>
            <person name="Flipphi M."/>
            <person name="Freyberg S."/>
            <person name="Gallo A."/>
            <person name="Gournas C."/>
            <person name="Habgood R."/>
            <person name="Hainaut M."/>
            <person name="Harispe M.L."/>
            <person name="Henrissat B."/>
            <person name="Hilden K.S."/>
            <person name="Hope R."/>
            <person name="Hossain A."/>
            <person name="Karabika E."/>
            <person name="Karaffa L."/>
            <person name="Karanyi Z."/>
            <person name="Krasevec N."/>
            <person name="Kuo A."/>
            <person name="Kusch H."/>
            <person name="LaButti K."/>
            <person name="Lagendijk E.L."/>
            <person name="Lapidus A."/>
            <person name="Levasseur A."/>
            <person name="Lindquist E."/>
            <person name="Lipzen A."/>
            <person name="Logrieco A.F."/>
            <person name="MacCabe A."/>
            <person name="Maekelae M.R."/>
            <person name="Malavazi I."/>
            <person name="Melin P."/>
            <person name="Meyer V."/>
            <person name="Mielnichuk N."/>
            <person name="Miskei M."/>
            <person name="Molnar A.P."/>
            <person name="Mule G."/>
            <person name="Ngan C.Y."/>
            <person name="Orejas M."/>
            <person name="Orosz E."/>
            <person name="Ouedraogo J.P."/>
            <person name="Overkamp K.M."/>
            <person name="Park H.-S."/>
            <person name="Perrone G."/>
            <person name="Piumi F."/>
            <person name="Punt P.J."/>
            <person name="Ram A.F."/>
            <person name="Ramon A."/>
            <person name="Rauscher S."/>
            <person name="Record E."/>
            <person name="Riano-Pachon D.M."/>
            <person name="Robert V."/>
            <person name="Roehrig J."/>
            <person name="Ruller R."/>
            <person name="Salamov A."/>
            <person name="Salih N.S."/>
            <person name="Samson R.A."/>
            <person name="Sandor E."/>
            <person name="Sanguinetti M."/>
            <person name="Schuetze T."/>
            <person name="Sepcic K."/>
            <person name="Shelest E."/>
            <person name="Sherlock G."/>
            <person name="Sophianopoulou V."/>
            <person name="Squina F.M."/>
            <person name="Sun H."/>
            <person name="Susca A."/>
            <person name="Todd R.B."/>
            <person name="Tsang A."/>
            <person name="Unkles S.E."/>
            <person name="van de Wiele N."/>
            <person name="van Rossen-Uffink D."/>
            <person name="Oliveira J.V."/>
            <person name="Vesth T.C."/>
            <person name="Visser J."/>
            <person name="Yu J.-H."/>
            <person name="Zhou M."/>
            <person name="Andersen M.R."/>
            <person name="Archer D.B."/>
            <person name="Baker S.E."/>
            <person name="Benoit I."/>
            <person name="Brakhage A.A."/>
            <person name="Braus G.H."/>
            <person name="Fischer R."/>
            <person name="Frisvad J.C."/>
            <person name="Goldman G.H."/>
            <person name="Houbraken J."/>
            <person name="Oakley B."/>
            <person name="Pocsi I."/>
            <person name="Scazzocchio C."/>
            <person name="Seiboth B."/>
            <person name="vanKuyk P.A."/>
            <person name="Wortman J."/>
            <person name="Dyer P.S."/>
            <person name="Grigoriev I.V."/>
        </authorList>
    </citation>
    <scope>NUCLEOTIDE SEQUENCE [LARGE SCALE GENOMIC DNA]</scope>
    <source>
        <strain evidence="3">CBS 106.47</strain>
    </source>
</reference>
<feature type="region of interest" description="Disordered" evidence="1">
    <location>
        <begin position="101"/>
        <end position="122"/>
    </location>
</feature>
<name>A0A1M3SZN7_ASPLC</name>
<dbReference type="VEuPathDB" id="FungiDB:ASPFODRAFT_223754"/>
<evidence type="ECO:0000313" key="3">
    <source>
        <dbReference type="Proteomes" id="UP000184063"/>
    </source>
</evidence>
<proteinExistence type="predicted"/>
<dbReference type="EMBL" id="KV878264">
    <property type="protein sequence ID" value="OJZ79970.1"/>
    <property type="molecule type" value="Genomic_DNA"/>
</dbReference>
<sequence>MSPKYHPGNSFTIYSRSQDKAQLLAENYPPPIRILDLEDDVLFLRYDRENPSLDADVRAELVTIMRKHGYSLSKKDFELPKGLYQRQDVFVWDKDLQQDCEDSKMTEASATGGADKPTQENEEVAVIMSAVHVKEVEGTGASM</sequence>
<evidence type="ECO:0000313" key="2">
    <source>
        <dbReference type="EMBL" id="OJZ79970.1"/>
    </source>
</evidence>
<protein>
    <submittedName>
        <fullName evidence="2">Uncharacterized protein</fullName>
    </submittedName>
</protein>
<organism evidence="2 3">
    <name type="scientific">Aspergillus luchuensis (strain CBS 106.47)</name>
    <dbReference type="NCBI Taxonomy" id="1137211"/>
    <lineage>
        <taxon>Eukaryota</taxon>
        <taxon>Fungi</taxon>
        <taxon>Dikarya</taxon>
        <taxon>Ascomycota</taxon>
        <taxon>Pezizomycotina</taxon>
        <taxon>Eurotiomycetes</taxon>
        <taxon>Eurotiomycetidae</taxon>
        <taxon>Eurotiales</taxon>
        <taxon>Aspergillaceae</taxon>
        <taxon>Aspergillus</taxon>
        <taxon>Aspergillus subgen. Circumdati</taxon>
    </lineage>
</organism>
<gene>
    <name evidence="2" type="ORF">ASPFODRAFT_223754</name>
</gene>